<organism evidence="1 2">
    <name type="scientific">Aciditerrimonas ferrireducens</name>
    <dbReference type="NCBI Taxonomy" id="667306"/>
    <lineage>
        <taxon>Bacteria</taxon>
        <taxon>Bacillati</taxon>
        <taxon>Actinomycetota</taxon>
        <taxon>Acidimicrobiia</taxon>
        <taxon>Acidimicrobiales</taxon>
        <taxon>Acidimicrobiaceae</taxon>
        <taxon>Aciditerrimonas</taxon>
    </lineage>
</organism>
<evidence type="ECO:0000313" key="1">
    <source>
        <dbReference type="EMBL" id="MFC0080894.1"/>
    </source>
</evidence>
<accession>A0ABV6C3M5</accession>
<proteinExistence type="predicted"/>
<dbReference type="EMBL" id="JBHLYQ010000008">
    <property type="protein sequence ID" value="MFC0080894.1"/>
    <property type="molecule type" value="Genomic_DNA"/>
</dbReference>
<protein>
    <submittedName>
        <fullName evidence="1">Gamma carbonic anhydrase family protein</fullName>
    </submittedName>
</protein>
<reference evidence="1 2" key="1">
    <citation type="submission" date="2024-09" db="EMBL/GenBank/DDBJ databases">
        <authorList>
            <person name="Sun Q."/>
            <person name="Mori K."/>
        </authorList>
    </citation>
    <scope>NUCLEOTIDE SEQUENCE [LARGE SCALE GENOMIC DNA]</scope>
    <source>
        <strain evidence="1 2">JCM 15389</strain>
    </source>
</reference>
<dbReference type="Proteomes" id="UP001589788">
    <property type="component" value="Unassembled WGS sequence"/>
</dbReference>
<dbReference type="InterPro" id="IPR050484">
    <property type="entry name" value="Transf_Hexapept/Carb_Anhydrase"/>
</dbReference>
<dbReference type="PANTHER" id="PTHR13061">
    <property type="entry name" value="DYNACTIN SUBUNIT P25"/>
    <property type="match status" value="1"/>
</dbReference>
<sequence length="172" mass="17470">MPIYALGAVEPEIDPDAFVHPDAVVIGAVRIGPQASIWPGAVLRGDFGQITVGARTSVQDGTVVHAGPGFPTEIGAGCVIGHLAHLEGCTVADEALVGSGSVVLHFAVVGSGAIVGANAVVPNRMTVPPGALALGVPATVHEGRGSLELVRASAEEYVRNAARYQAELRRLA</sequence>
<dbReference type="RefSeq" id="WP_248105962.1">
    <property type="nucleotide sequence ID" value="NZ_JAKHEX010000004.1"/>
</dbReference>
<evidence type="ECO:0000313" key="2">
    <source>
        <dbReference type="Proteomes" id="UP001589788"/>
    </source>
</evidence>
<gene>
    <name evidence="1" type="ORF">ACFFRE_01820</name>
</gene>
<keyword evidence="2" id="KW-1185">Reference proteome</keyword>
<dbReference type="Gene3D" id="2.160.10.10">
    <property type="entry name" value="Hexapeptide repeat proteins"/>
    <property type="match status" value="1"/>
</dbReference>
<dbReference type="InterPro" id="IPR011004">
    <property type="entry name" value="Trimer_LpxA-like_sf"/>
</dbReference>
<comment type="caution">
    <text evidence="1">The sequence shown here is derived from an EMBL/GenBank/DDBJ whole genome shotgun (WGS) entry which is preliminary data.</text>
</comment>
<dbReference type="PANTHER" id="PTHR13061:SF29">
    <property type="entry name" value="GAMMA CARBONIC ANHYDRASE-LIKE 1, MITOCHONDRIAL-RELATED"/>
    <property type="match status" value="1"/>
</dbReference>
<name>A0ABV6C3M5_9ACTN</name>
<dbReference type="SUPFAM" id="SSF51161">
    <property type="entry name" value="Trimeric LpxA-like enzymes"/>
    <property type="match status" value="1"/>
</dbReference>
<dbReference type="CDD" id="cd04645">
    <property type="entry name" value="LbH_gamma_CA_like"/>
    <property type="match status" value="1"/>
</dbReference>
<dbReference type="InterPro" id="IPR047324">
    <property type="entry name" value="LbH_gamma_CA-like"/>
</dbReference>